<name>A0AAN0RJL4_9RHOB</name>
<dbReference type="KEGG" id="ptp:RCA23_c18820"/>
<feature type="domain" description="Sulfatase-modifying factor enzyme-like" evidence="1">
    <location>
        <begin position="11"/>
        <end position="282"/>
    </location>
</feature>
<organism evidence="2 3">
    <name type="scientific">Planktomarina temperata RCA23</name>
    <dbReference type="NCBI Taxonomy" id="666509"/>
    <lineage>
        <taxon>Bacteria</taxon>
        <taxon>Pseudomonadati</taxon>
        <taxon>Pseudomonadota</taxon>
        <taxon>Alphaproteobacteria</taxon>
        <taxon>Rhodobacterales</taxon>
        <taxon>Paracoccaceae</taxon>
        <taxon>Planktomarina</taxon>
    </lineage>
</organism>
<dbReference type="SUPFAM" id="SSF56436">
    <property type="entry name" value="C-type lectin-like"/>
    <property type="match status" value="1"/>
</dbReference>
<sequence length="290" mass="31216">MGSGAHRGALCLIPGGAGLMGTNRPVIKLDGEAPQRRVKLKPFLLGQTPVSNAEFSHFAEQTGYVTEAEVFGWSFVFHLQVPAAQTTVQGAAGAQWWRRVDGADWRYPAGPLGAESLPDHPAVHLSWTDAQAYCAWAGGRLPSEVEWEHAARGGLGDVTYPWGDAPPDDRAHLPCNIWHGNFPSLNTAADGYAFTSPARSFAPNGYGLYGMAGNVWDWTADLFRLKSLSKAGKAHAAAMRGYRVIKGGSFLCHASYCTRYRIAARTGNSPESTTSHMGFRIAFDAPPGRG</sequence>
<dbReference type="InterPro" id="IPR016187">
    <property type="entry name" value="CTDL_fold"/>
</dbReference>
<dbReference type="PANTHER" id="PTHR23150">
    <property type="entry name" value="SULFATASE MODIFYING FACTOR 1, 2"/>
    <property type="match status" value="1"/>
</dbReference>
<dbReference type="EMBL" id="CP003984">
    <property type="protein sequence ID" value="AII87413.1"/>
    <property type="molecule type" value="Genomic_DNA"/>
</dbReference>
<reference evidence="2 3" key="1">
    <citation type="journal article" date="2014" name="ISME J.">
        <title>Adaptation of an abundant Roseobacter RCA organism to pelagic systems revealed by genomic and transcriptomic analyses.</title>
        <authorList>
            <person name="Voget S."/>
            <person name="Wemheuer B."/>
            <person name="Brinkhoff T."/>
            <person name="Vollmers J."/>
            <person name="Dietrich S."/>
            <person name="Giebel H.A."/>
            <person name="Beardsley C."/>
            <person name="Sardemann C."/>
            <person name="Bakenhus I."/>
            <person name="Billerbeck S."/>
            <person name="Daniel R."/>
            <person name="Simon M."/>
        </authorList>
    </citation>
    <scope>NUCLEOTIDE SEQUENCE [LARGE SCALE GENOMIC DNA]</scope>
    <source>
        <strain evidence="2 3">RCA23</strain>
    </source>
</reference>
<protein>
    <recommendedName>
        <fullName evidence="1">Sulfatase-modifying factor enzyme-like domain-containing protein</fullName>
    </recommendedName>
</protein>
<dbReference type="Pfam" id="PF03781">
    <property type="entry name" value="FGE-sulfatase"/>
    <property type="match status" value="1"/>
</dbReference>
<accession>A0AAN0RJL4</accession>
<evidence type="ECO:0000259" key="1">
    <source>
        <dbReference type="Pfam" id="PF03781"/>
    </source>
</evidence>
<dbReference type="InterPro" id="IPR005532">
    <property type="entry name" value="SUMF_dom"/>
</dbReference>
<gene>
    <name evidence="2" type="ORF">RCA23_c18820</name>
</gene>
<evidence type="ECO:0000313" key="2">
    <source>
        <dbReference type="EMBL" id="AII87413.1"/>
    </source>
</evidence>
<dbReference type="InterPro" id="IPR051043">
    <property type="entry name" value="Sulfatase_Mod_Factor_Kinase"/>
</dbReference>
<dbReference type="PANTHER" id="PTHR23150:SF19">
    <property type="entry name" value="FORMYLGLYCINE-GENERATING ENZYME"/>
    <property type="match status" value="1"/>
</dbReference>
<dbReference type="Gene3D" id="3.90.1580.10">
    <property type="entry name" value="paralog of FGE (formylglycine-generating enzyme)"/>
    <property type="match status" value="1"/>
</dbReference>
<keyword evidence="3" id="KW-1185">Reference proteome</keyword>
<evidence type="ECO:0000313" key="3">
    <source>
        <dbReference type="Proteomes" id="UP000028680"/>
    </source>
</evidence>
<dbReference type="AlphaFoldDB" id="A0AAN0RJL4"/>
<dbReference type="InterPro" id="IPR042095">
    <property type="entry name" value="SUMF_sf"/>
</dbReference>
<proteinExistence type="predicted"/>
<dbReference type="GO" id="GO:0120147">
    <property type="term" value="F:formylglycine-generating oxidase activity"/>
    <property type="evidence" value="ECO:0007669"/>
    <property type="project" value="TreeGrafter"/>
</dbReference>
<dbReference type="Proteomes" id="UP000028680">
    <property type="component" value="Chromosome"/>
</dbReference>